<keyword evidence="4" id="KW-1185">Reference proteome</keyword>
<comment type="caution">
    <text evidence="3">The sequence shown here is derived from an EMBL/GenBank/DDBJ whole genome shotgun (WGS) entry which is preliminary data.</text>
</comment>
<dbReference type="SUPFAM" id="SSF53850">
    <property type="entry name" value="Periplasmic binding protein-like II"/>
    <property type="match status" value="1"/>
</dbReference>
<sequence length="546" mass="60648">MIAASLLALAVVTAGCSSAKPEAAAPKDSAAAGTTTAASKEPHADQLKIAVPADVGPLNLYLNSGNEGLLELVYDKLFAPSPFVKDPQPWLAESAKQLDDLNWVVKLRQGIAWQDGKPFTADDVKFTFDYYRDGPSNRYTHHVSEVPSIKTITAEDASTVKFTCAYACPTLASITMADLPILPKHIWEKVENPRKFTDLPIGTGPYKLVEYKADQYYRFEANPNYFQGKPLVDSLVMPIIKDPAAMFNALRSGEVDAAGKGLPPELLETFKKLPNMKVVNTSDMTLVELRVNYEKAPFNQPEFRQALSYAVDRKSINDTVMLGQAKPGLQGYPHPDSPWTNPNLSTPFDLAKAKELLDKLGYTDKNGDSVREDANGQPLELNLKAPTTEPTWIRTAELLKDQFAQAGIKVTVEVLDSATISTLLQSRKFDMYMNNIVPHGVADPDQFVMSHRSGYLWTKGLPYPEMDALTDKWMKEPSVEKRKQISFEMQTLFNKQPTSIVMYYPKENYAFRSDKYDNWLESPGFGIVEKLSFLPASARKAAGLAK</sequence>
<protein>
    <submittedName>
        <fullName evidence="3">Peptide ABC transporter substrate-binding protein</fullName>
    </submittedName>
</protein>
<feature type="signal peptide" evidence="1">
    <location>
        <begin position="1"/>
        <end position="19"/>
    </location>
</feature>
<gene>
    <name evidence="3" type="ORF">EYB31_17560</name>
</gene>
<dbReference type="OrthoDB" id="9796817at2"/>
<evidence type="ECO:0000256" key="1">
    <source>
        <dbReference type="SAM" id="SignalP"/>
    </source>
</evidence>
<dbReference type="Gene3D" id="3.40.190.10">
    <property type="entry name" value="Periplasmic binding protein-like II"/>
    <property type="match status" value="1"/>
</dbReference>
<dbReference type="Gene3D" id="3.90.76.10">
    <property type="entry name" value="Dipeptide-binding Protein, Domain 1"/>
    <property type="match status" value="1"/>
</dbReference>
<dbReference type="GO" id="GO:0043190">
    <property type="term" value="C:ATP-binding cassette (ABC) transporter complex"/>
    <property type="evidence" value="ECO:0007669"/>
    <property type="project" value="InterPro"/>
</dbReference>
<evidence type="ECO:0000313" key="4">
    <source>
        <dbReference type="Proteomes" id="UP000293142"/>
    </source>
</evidence>
<feature type="domain" description="Solute-binding protein family 5" evidence="2">
    <location>
        <begin position="87"/>
        <end position="453"/>
    </location>
</feature>
<dbReference type="InterPro" id="IPR039424">
    <property type="entry name" value="SBP_5"/>
</dbReference>
<proteinExistence type="predicted"/>
<dbReference type="Gene3D" id="3.10.105.10">
    <property type="entry name" value="Dipeptide-binding Protein, Domain 3"/>
    <property type="match status" value="1"/>
</dbReference>
<keyword evidence="1" id="KW-0732">Signal</keyword>
<dbReference type="AlphaFoldDB" id="A0A4Q9DPS8"/>
<dbReference type="PANTHER" id="PTHR30290">
    <property type="entry name" value="PERIPLASMIC BINDING COMPONENT OF ABC TRANSPORTER"/>
    <property type="match status" value="1"/>
</dbReference>
<dbReference type="InterPro" id="IPR000914">
    <property type="entry name" value="SBP_5_dom"/>
</dbReference>
<evidence type="ECO:0000259" key="2">
    <source>
        <dbReference type="Pfam" id="PF00496"/>
    </source>
</evidence>
<dbReference type="GO" id="GO:0015833">
    <property type="term" value="P:peptide transport"/>
    <property type="evidence" value="ECO:0007669"/>
    <property type="project" value="TreeGrafter"/>
</dbReference>
<dbReference type="InterPro" id="IPR030678">
    <property type="entry name" value="Peptide/Ni-bd"/>
</dbReference>
<dbReference type="PIRSF" id="PIRSF002741">
    <property type="entry name" value="MppA"/>
    <property type="match status" value="1"/>
</dbReference>
<evidence type="ECO:0000313" key="3">
    <source>
        <dbReference type="EMBL" id="TBL77487.1"/>
    </source>
</evidence>
<reference evidence="3 4" key="1">
    <citation type="submission" date="2019-02" db="EMBL/GenBank/DDBJ databases">
        <title>Paenibacillus sp. nov., isolated from surface-sterilized tissue of Thalictrum simplex L.</title>
        <authorList>
            <person name="Tuo L."/>
        </authorList>
    </citation>
    <scope>NUCLEOTIDE SEQUENCE [LARGE SCALE GENOMIC DNA]</scope>
    <source>
        <strain evidence="3 4">N2SHLJ1</strain>
    </source>
</reference>
<feature type="chain" id="PRO_5039719440" evidence="1">
    <location>
        <begin position="20"/>
        <end position="546"/>
    </location>
</feature>
<dbReference type="GO" id="GO:0042597">
    <property type="term" value="C:periplasmic space"/>
    <property type="evidence" value="ECO:0007669"/>
    <property type="project" value="UniProtKB-ARBA"/>
</dbReference>
<dbReference type="Proteomes" id="UP000293142">
    <property type="component" value="Unassembled WGS sequence"/>
</dbReference>
<dbReference type="Pfam" id="PF00496">
    <property type="entry name" value="SBP_bac_5"/>
    <property type="match status" value="1"/>
</dbReference>
<accession>A0A4Q9DPS8</accession>
<dbReference type="GO" id="GO:1904680">
    <property type="term" value="F:peptide transmembrane transporter activity"/>
    <property type="evidence" value="ECO:0007669"/>
    <property type="project" value="TreeGrafter"/>
</dbReference>
<organism evidence="3 4">
    <name type="scientific">Paenibacillus thalictri</name>
    <dbReference type="NCBI Taxonomy" id="2527873"/>
    <lineage>
        <taxon>Bacteria</taxon>
        <taxon>Bacillati</taxon>
        <taxon>Bacillota</taxon>
        <taxon>Bacilli</taxon>
        <taxon>Bacillales</taxon>
        <taxon>Paenibacillaceae</taxon>
        <taxon>Paenibacillus</taxon>
    </lineage>
</organism>
<name>A0A4Q9DPS8_9BACL</name>
<dbReference type="EMBL" id="SIRE01000012">
    <property type="protein sequence ID" value="TBL77487.1"/>
    <property type="molecule type" value="Genomic_DNA"/>
</dbReference>